<gene>
    <name evidence="3" type="ORF">RQM59_10950</name>
</gene>
<protein>
    <submittedName>
        <fullName evidence="3">Uncharacterized protein</fullName>
    </submittedName>
</protein>
<dbReference type="RefSeq" id="WP_349242152.1">
    <property type="nucleotide sequence ID" value="NZ_JAVTTO010000004.1"/>
</dbReference>
<dbReference type="Proteomes" id="UP001257277">
    <property type="component" value="Unassembled WGS sequence"/>
</dbReference>
<keyword evidence="4" id="KW-1185">Reference proteome</keyword>
<keyword evidence="2" id="KW-0812">Transmembrane</keyword>
<sequence>MKNYFKHKLRSKNPAVIVGTVIFIAILAVLFITLFGYVLMYLWNWLMPLIFGLPIITFWQALGLCLLSKILFGGFGNDKGSKKDHKCDSKSSKRKSSSSDFSKWKHYDSFWQEEGEKAYANYIHKKNGPDLSEDQGALESQND</sequence>
<reference evidence="3 4" key="1">
    <citation type="submission" date="2023-09" db="EMBL/GenBank/DDBJ databases">
        <title>Novel taxa isolated from Blanes Bay.</title>
        <authorList>
            <person name="Rey-Velasco X."/>
            <person name="Lucena T."/>
        </authorList>
    </citation>
    <scope>NUCLEOTIDE SEQUENCE [LARGE SCALE GENOMIC DNA]</scope>
    <source>
        <strain evidence="3 4">S356</strain>
    </source>
</reference>
<feature type="compositionally biased region" description="Basic and acidic residues" evidence="1">
    <location>
        <begin position="79"/>
        <end position="91"/>
    </location>
</feature>
<accession>A0ABU3LGQ4</accession>
<evidence type="ECO:0000313" key="4">
    <source>
        <dbReference type="Proteomes" id="UP001257277"/>
    </source>
</evidence>
<evidence type="ECO:0000256" key="1">
    <source>
        <dbReference type="SAM" id="MobiDB-lite"/>
    </source>
</evidence>
<feature type="region of interest" description="Disordered" evidence="1">
    <location>
        <begin position="75"/>
        <end position="103"/>
    </location>
</feature>
<comment type="caution">
    <text evidence="3">The sequence shown here is derived from an EMBL/GenBank/DDBJ whole genome shotgun (WGS) entry which is preliminary data.</text>
</comment>
<keyword evidence="2" id="KW-1133">Transmembrane helix</keyword>
<evidence type="ECO:0000313" key="3">
    <source>
        <dbReference type="EMBL" id="MDT7832900.1"/>
    </source>
</evidence>
<dbReference type="EMBL" id="JAVTTO010000004">
    <property type="protein sequence ID" value="MDT7832900.1"/>
    <property type="molecule type" value="Genomic_DNA"/>
</dbReference>
<name>A0ABU3LGQ4_9FLAO</name>
<feature type="transmembrane region" description="Helical" evidence="2">
    <location>
        <begin position="49"/>
        <end position="72"/>
    </location>
</feature>
<evidence type="ECO:0000256" key="2">
    <source>
        <dbReference type="SAM" id="Phobius"/>
    </source>
</evidence>
<keyword evidence="2" id="KW-0472">Membrane</keyword>
<proteinExistence type="predicted"/>
<organism evidence="3 4">
    <name type="scientific">Asprobacillus argus</name>
    <dbReference type="NCBI Taxonomy" id="3076534"/>
    <lineage>
        <taxon>Bacteria</taxon>
        <taxon>Pseudomonadati</taxon>
        <taxon>Bacteroidota</taxon>
        <taxon>Flavobacteriia</taxon>
        <taxon>Flavobacteriales</taxon>
        <taxon>Flavobacteriaceae</taxon>
        <taxon>Asprobacillus</taxon>
    </lineage>
</organism>
<feature type="transmembrane region" description="Helical" evidence="2">
    <location>
        <begin position="21"/>
        <end position="43"/>
    </location>
</feature>